<evidence type="ECO:0000313" key="2">
    <source>
        <dbReference type="Proteomes" id="UP000247099"/>
    </source>
</evidence>
<dbReference type="EMBL" id="QHJQ01000007">
    <property type="protein sequence ID" value="PXA03783.1"/>
    <property type="molecule type" value="Genomic_DNA"/>
</dbReference>
<dbReference type="InParanoid" id="A0A317ZHS7"/>
<sequence>MSKLSKTFYLIVILLLALLALQPHWPAVRDEAKNLYAAWEQIRSSAQETSHTADRNEEEVEPVRKRAIAAPKPAEKLAASANDHTGTETLDPFIREARERANKDPEAAMQWLQEQSVGEERLRGMLEVVALWAARDSESALLWLESNAQGLARLETLNSGVELWAQRDPEAAAGWIDGMANDQSKISAAKSLASTWVQTNPAAATQWLDALPDGPIREEAASSLTLSWMESDPASAAAWAQQDAAANGNEQVLDKVIEKYARIAPDEAETFVRQLTPPGSSDADPGYFDKLVEAKAKSDPSGTAEWLKNFQKGDPFYSVEHTKSLMAVWTETDSIAASTWLSEQPLGPERDAAIVGFSDSIRRFEPDAAAAWADTISDPNRRMQQLKKSVQSWARTKPEAALNWVINAELEPALQEELAREIEIK</sequence>
<comment type="caution">
    <text evidence="1">The sequence shown here is derived from an EMBL/GenBank/DDBJ whole genome shotgun (WGS) entry which is preliminary data.</text>
</comment>
<accession>A0A317ZHS7</accession>
<proteinExistence type="predicted"/>
<keyword evidence="2" id="KW-1185">Reference proteome</keyword>
<protein>
    <submittedName>
        <fullName evidence="1">Uncharacterized protein</fullName>
    </submittedName>
</protein>
<reference evidence="1 2" key="1">
    <citation type="submission" date="2018-05" db="EMBL/GenBank/DDBJ databases">
        <title>Coraliomargarita sinensis sp. nov., isolated from a marine solar saltern.</title>
        <authorList>
            <person name="Zhou L.Y."/>
        </authorList>
    </citation>
    <scope>NUCLEOTIDE SEQUENCE [LARGE SCALE GENOMIC DNA]</scope>
    <source>
        <strain evidence="1 2">WN38</strain>
    </source>
</reference>
<dbReference type="OrthoDB" id="190946at2"/>
<organism evidence="1 2">
    <name type="scientific">Coraliomargarita sinensis</name>
    <dbReference type="NCBI Taxonomy" id="2174842"/>
    <lineage>
        <taxon>Bacteria</taxon>
        <taxon>Pseudomonadati</taxon>
        <taxon>Verrucomicrobiota</taxon>
        <taxon>Opitutia</taxon>
        <taxon>Puniceicoccales</taxon>
        <taxon>Coraliomargaritaceae</taxon>
        <taxon>Coraliomargarita</taxon>
    </lineage>
</organism>
<gene>
    <name evidence="1" type="ORF">DDZ13_10880</name>
</gene>
<dbReference type="Proteomes" id="UP000247099">
    <property type="component" value="Unassembled WGS sequence"/>
</dbReference>
<dbReference type="AlphaFoldDB" id="A0A317ZHS7"/>
<name>A0A317ZHS7_9BACT</name>
<dbReference type="RefSeq" id="WP_110131479.1">
    <property type="nucleotide sequence ID" value="NZ_QHJQ01000007.1"/>
</dbReference>
<evidence type="ECO:0000313" key="1">
    <source>
        <dbReference type="EMBL" id="PXA03783.1"/>
    </source>
</evidence>